<evidence type="ECO:0000313" key="5">
    <source>
        <dbReference type="Proteomes" id="UP000018144"/>
    </source>
</evidence>
<feature type="compositionally biased region" description="Polar residues" evidence="1">
    <location>
        <begin position="9"/>
        <end position="20"/>
    </location>
</feature>
<dbReference type="EMBL" id="HF936249">
    <property type="protein sequence ID" value="CCX33818.1"/>
    <property type="molecule type" value="Genomic_DNA"/>
</dbReference>
<dbReference type="InterPro" id="IPR012336">
    <property type="entry name" value="Thioredoxin-like_fold"/>
</dbReference>
<dbReference type="Pfam" id="PF17172">
    <property type="entry name" value="GST_N_4"/>
    <property type="match status" value="1"/>
</dbReference>
<dbReference type="OMA" id="RNAWLYT"/>
<feature type="region of interest" description="Disordered" evidence="1">
    <location>
        <begin position="1"/>
        <end position="21"/>
    </location>
</feature>
<feature type="domain" description="Thioredoxin-like fold" evidence="3">
    <location>
        <begin position="79"/>
        <end position="170"/>
    </location>
</feature>
<dbReference type="GO" id="GO:0007005">
    <property type="term" value="P:mitochondrion organization"/>
    <property type="evidence" value="ECO:0007669"/>
    <property type="project" value="TreeGrafter"/>
</dbReference>
<dbReference type="InterPro" id="IPR033468">
    <property type="entry name" value="Metaxin_GST"/>
</dbReference>
<accession>U4LWJ5</accession>
<dbReference type="InterPro" id="IPR036282">
    <property type="entry name" value="Glutathione-S-Trfase_C_sf"/>
</dbReference>
<proteinExistence type="predicted"/>
<dbReference type="AlphaFoldDB" id="U4LWJ5"/>
<dbReference type="GO" id="GO:0001401">
    <property type="term" value="C:SAM complex"/>
    <property type="evidence" value="ECO:0007669"/>
    <property type="project" value="TreeGrafter"/>
</dbReference>
<organism evidence="4 5">
    <name type="scientific">Pyronema omphalodes (strain CBS 100304)</name>
    <name type="common">Pyronema confluens</name>
    <dbReference type="NCBI Taxonomy" id="1076935"/>
    <lineage>
        <taxon>Eukaryota</taxon>
        <taxon>Fungi</taxon>
        <taxon>Dikarya</taxon>
        <taxon>Ascomycota</taxon>
        <taxon>Pezizomycotina</taxon>
        <taxon>Pezizomycetes</taxon>
        <taxon>Pezizales</taxon>
        <taxon>Pyronemataceae</taxon>
        <taxon>Pyronema</taxon>
    </lineage>
</organism>
<name>U4LWJ5_PYROM</name>
<feature type="domain" description="Metaxin glutathione S-transferase" evidence="2">
    <location>
        <begin position="249"/>
        <end position="310"/>
    </location>
</feature>
<dbReference type="Proteomes" id="UP000018144">
    <property type="component" value="Unassembled WGS sequence"/>
</dbReference>
<dbReference type="CDD" id="cd03054">
    <property type="entry name" value="GST_N_Metaxin"/>
    <property type="match status" value="1"/>
</dbReference>
<protein>
    <submittedName>
        <fullName evidence="4">Similar to Metaxin-1 acc. no. Q9HE00</fullName>
    </submittedName>
</protein>
<dbReference type="eggNOG" id="KOG3028">
    <property type="taxonomic scope" value="Eukaryota"/>
</dbReference>
<dbReference type="SUPFAM" id="SSF47616">
    <property type="entry name" value="GST C-terminal domain-like"/>
    <property type="match status" value="1"/>
</dbReference>
<evidence type="ECO:0000259" key="2">
    <source>
        <dbReference type="Pfam" id="PF17171"/>
    </source>
</evidence>
<sequence length="318" mass="35228">MATLEKQHSQSGPAQSQSKSWLPIPEPVKKLFDSFPVVTYPAQQLPAGCPRNEKLPTLWIFTKGDGLDANGRELMSFNPSCLKWQTYLRLSSLPYRAVPSSNHSSPSGALPFLIAPENSETIPSNKLMQWIKKHGNPPEEDLEDPEIKALLALVETKLRDAWLYTLYLTPVFWSLTQDLYTSTSSSLARLYLSHELQQAARQELANTRPLLAHSLLTAPLSYTASYSSSIAPSATGATSPAEEIYADLESALQALETILGDDNWFHGADRPGYFDAAVFGYVELMGMEGLRETRLGEVVAGCRGLQRWREGVRGRAGW</sequence>
<evidence type="ECO:0000313" key="4">
    <source>
        <dbReference type="EMBL" id="CCX33818.1"/>
    </source>
</evidence>
<dbReference type="PANTHER" id="PTHR12289:SF44">
    <property type="entry name" value="OUTER MEMBRANE PROTEIN (SAM35), PUTATIVE (AFU_ORTHOLOGUE AFUA_1G13180)-RELATED"/>
    <property type="match status" value="1"/>
</dbReference>
<dbReference type="STRING" id="1076935.U4LWJ5"/>
<reference evidence="4 5" key="1">
    <citation type="journal article" date="2013" name="PLoS Genet.">
        <title>The genome and development-dependent transcriptomes of Pyronema confluens: a window into fungal evolution.</title>
        <authorList>
            <person name="Traeger S."/>
            <person name="Altegoer F."/>
            <person name="Freitag M."/>
            <person name="Gabaldon T."/>
            <person name="Kempken F."/>
            <person name="Kumar A."/>
            <person name="Marcet-Houben M."/>
            <person name="Poggeler S."/>
            <person name="Stajich J.E."/>
            <person name="Nowrousian M."/>
        </authorList>
    </citation>
    <scope>NUCLEOTIDE SEQUENCE [LARGE SCALE GENOMIC DNA]</scope>
    <source>
        <strain evidence="5">CBS 100304</strain>
        <tissue evidence="4">Vegetative mycelium</tissue>
    </source>
</reference>
<gene>
    <name evidence="4" type="ORF">PCON_02060</name>
</gene>
<dbReference type="PANTHER" id="PTHR12289">
    <property type="entry name" value="METAXIN RELATED"/>
    <property type="match status" value="1"/>
</dbReference>
<evidence type="ECO:0000256" key="1">
    <source>
        <dbReference type="SAM" id="MobiDB-lite"/>
    </source>
</evidence>
<evidence type="ECO:0000259" key="3">
    <source>
        <dbReference type="Pfam" id="PF17172"/>
    </source>
</evidence>
<keyword evidence="5" id="KW-1185">Reference proteome</keyword>
<dbReference type="Pfam" id="PF17171">
    <property type="entry name" value="GST_C_6"/>
    <property type="match status" value="1"/>
</dbReference>
<dbReference type="InterPro" id="IPR050931">
    <property type="entry name" value="Mito_Protein_Transport_Metaxin"/>
</dbReference>
<dbReference type="OrthoDB" id="198787at2759"/>